<dbReference type="EMBL" id="PDLL01000156">
    <property type="protein sequence ID" value="PYY69824.1"/>
    <property type="molecule type" value="Genomic_DNA"/>
</dbReference>
<organism evidence="9 10">
    <name type="scientific">Pseudomonas jessenii</name>
    <dbReference type="NCBI Taxonomy" id="77298"/>
    <lineage>
        <taxon>Bacteria</taxon>
        <taxon>Pseudomonadati</taxon>
        <taxon>Pseudomonadota</taxon>
        <taxon>Gammaproteobacteria</taxon>
        <taxon>Pseudomonadales</taxon>
        <taxon>Pseudomonadaceae</taxon>
        <taxon>Pseudomonas</taxon>
    </lineage>
</organism>
<dbReference type="InterPro" id="IPR036259">
    <property type="entry name" value="MFS_trans_sf"/>
</dbReference>
<feature type="transmembrane region" description="Helical" evidence="7">
    <location>
        <begin position="29"/>
        <end position="47"/>
    </location>
</feature>
<dbReference type="GO" id="GO:0022857">
    <property type="term" value="F:transmembrane transporter activity"/>
    <property type="evidence" value="ECO:0007669"/>
    <property type="project" value="InterPro"/>
</dbReference>
<dbReference type="PANTHER" id="PTHR23505">
    <property type="entry name" value="SPINSTER"/>
    <property type="match status" value="1"/>
</dbReference>
<feature type="transmembrane region" description="Helical" evidence="7">
    <location>
        <begin position="187"/>
        <end position="209"/>
    </location>
</feature>
<evidence type="ECO:0000256" key="4">
    <source>
        <dbReference type="ARBA" id="ARBA00022989"/>
    </source>
</evidence>
<gene>
    <name evidence="9" type="ORF">CRX42_14535</name>
</gene>
<evidence type="ECO:0000256" key="1">
    <source>
        <dbReference type="ARBA" id="ARBA00004141"/>
    </source>
</evidence>
<feature type="transmembrane region" description="Helical" evidence="7">
    <location>
        <begin position="411"/>
        <end position="428"/>
    </location>
</feature>
<dbReference type="AlphaFoldDB" id="A0A2W0F577"/>
<accession>A0A2W0F577</accession>
<feature type="transmembrane region" description="Helical" evidence="7">
    <location>
        <begin position="313"/>
        <end position="331"/>
    </location>
</feature>
<evidence type="ECO:0000256" key="3">
    <source>
        <dbReference type="ARBA" id="ARBA00022692"/>
    </source>
</evidence>
<keyword evidence="2" id="KW-0813">Transport</keyword>
<feature type="compositionally biased region" description="Polar residues" evidence="6">
    <location>
        <begin position="13"/>
        <end position="22"/>
    </location>
</feature>
<dbReference type="InterPro" id="IPR020846">
    <property type="entry name" value="MFS_dom"/>
</dbReference>
<evidence type="ECO:0000256" key="2">
    <source>
        <dbReference type="ARBA" id="ARBA00022448"/>
    </source>
</evidence>
<keyword evidence="5 7" id="KW-0472">Membrane</keyword>
<dbReference type="InterPro" id="IPR044770">
    <property type="entry name" value="MFS_spinster-like"/>
</dbReference>
<feature type="region of interest" description="Disordered" evidence="6">
    <location>
        <begin position="1"/>
        <end position="22"/>
    </location>
</feature>
<feature type="transmembrane region" description="Helical" evidence="7">
    <location>
        <begin position="371"/>
        <end position="391"/>
    </location>
</feature>
<dbReference type="Pfam" id="PF07690">
    <property type="entry name" value="MFS_1"/>
    <property type="match status" value="1"/>
</dbReference>
<dbReference type="InterPro" id="IPR011701">
    <property type="entry name" value="MFS"/>
</dbReference>
<dbReference type="GO" id="GO:0016020">
    <property type="term" value="C:membrane"/>
    <property type="evidence" value="ECO:0007669"/>
    <property type="project" value="UniProtKB-SubCell"/>
</dbReference>
<feature type="transmembrane region" description="Helical" evidence="7">
    <location>
        <begin position="160"/>
        <end position="181"/>
    </location>
</feature>
<dbReference type="PROSITE" id="PS50850">
    <property type="entry name" value="MFS"/>
    <property type="match status" value="1"/>
</dbReference>
<keyword evidence="4 7" id="KW-1133">Transmembrane helix</keyword>
<feature type="transmembrane region" description="Helical" evidence="7">
    <location>
        <begin position="241"/>
        <end position="261"/>
    </location>
</feature>
<evidence type="ECO:0000313" key="10">
    <source>
        <dbReference type="Proteomes" id="UP000247437"/>
    </source>
</evidence>
<feature type="transmembrane region" description="Helical" evidence="7">
    <location>
        <begin position="281"/>
        <end position="301"/>
    </location>
</feature>
<sequence length="446" mass="48282">MYNPNNEAALGTTVENPDSSATSGLRVGYSAWFMLFMLVVVYAVNIADRYVLSTLIEPLKKDLNLSDTSVGFLTGVTLAVFYVTAGIPMGVLADKTNRKRLTAACIGIWSGMTVLCGLSQTYWQFALSRIGVGIGEAGSTPSSHSMIADRFPAHMRATAFTIWGIGACIGAWIGGSGAAYLVNEHGWRGTLVIFGLAGLPIAALLWLFVREPARGLHDVKRTEEQSTIKSTIQFTLGQKSLLHVLIGNTVLTYWGWGLIWWTPSFLVRSHNMTVSEAGAMLGTIHGVGGLVAMLITALVMSNSKLGAEFQAKFVGWITLFATIATILIFSLESTSAVTLLLWIFIPAIYMYLGPTAALLQNLVKSSMRGKIVALMLFAANITNLVVAPLLIGFLSDTVSSYIPDHQNSLKYVLFGMAFTGFWAGYHYIKCTKYLRQDMIAAGAVSK</sequence>
<evidence type="ECO:0000313" key="9">
    <source>
        <dbReference type="EMBL" id="PYY69824.1"/>
    </source>
</evidence>
<dbReference type="Proteomes" id="UP000247437">
    <property type="component" value="Unassembled WGS sequence"/>
</dbReference>
<dbReference type="SUPFAM" id="SSF103473">
    <property type="entry name" value="MFS general substrate transporter"/>
    <property type="match status" value="1"/>
</dbReference>
<keyword evidence="3 7" id="KW-0812">Transmembrane</keyword>
<comment type="subcellular location">
    <subcellularLocation>
        <location evidence="1">Membrane</location>
        <topology evidence="1">Multi-pass membrane protein</topology>
    </subcellularLocation>
</comment>
<dbReference type="RefSeq" id="WP_110660012.1">
    <property type="nucleotide sequence ID" value="NZ_PDLL01000156.1"/>
</dbReference>
<dbReference type="CDD" id="cd17328">
    <property type="entry name" value="MFS_spinster_like"/>
    <property type="match status" value="1"/>
</dbReference>
<evidence type="ECO:0000256" key="5">
    <source>
        <dbReference type="ARBA" id="ARBA00023136"/>
    </source>
</evidence>
<protein>
    <submittedName>
        <fullName evidence="9">MFS transporter</fullName>
    </submittedName>
</protein>
<feature type="transmembrane region" description="Helical" evidence="7">
    <location>
        <begin position="68"/>
        <end position="89"/>
    </location>
</feature>
<comment type="caution">
    <text evidence="9">The sequence shown here is derived from an EMBL/GenBank/DDBJ whole genome shotgun (WGS) entry which is preliminary data.</text>
</comment>
<feature type="transmembrane region" description="Helical" evidence="7">
    <location>
        <begin position="337"/>
        <end position="359"/>
    </location>
</feature>
<proteinExistence type="predicted"/>
<name>A0A2W0F577_PSEJE</name>
<dbReference type="Gene3D" id="1.20.1250.20">
    <property type="entry name" value="MFS general substrate transporter like domains"/>
    <property type="match status" value="1"/>
</dbReference>
<reference evidence="9 10" key="1">
    <citation type="journal article" date="2018" name="Appl. Microbiol. Biotechnol.">
        <title>Characterization of the caprolactam degradation pathway in Pseudomonas jessenii using mass spectrometry-based proteomics.</title>
        <authorList>
            <person name="Otzen M."/>
            <person name="Palacio C."/>
            <person name="Janssen D.B."/>
        </authorList>
    </citation>
    <scope>NUCLEOTIDE SEQUENCE [LARGE SCALE GENOMIC DNA]</scope>
    <source>
        <strain evidence="9 10">GO3</strain>
    </source>
</reference>
<feature type="domain" description="Major facilitator superfamily (MFS) profile" evidence="8">
    <location>
        <begin position="34"/>
        <end position="432"/>
    </location>
</feature>
<evidence type="ECO:0000256" key="6">
    <source>
        <dbReference type="SAM" id="MobiDB-lite"/>
    </source>
</evidence>
<dbReference type="PANTHER" id="PTHR23505:SF79">
    <property type="entry name" value="PROTEIN SPINSTER"/>
    <property type="match status" value="1"/>
</dbReference>
<evidence type="ECO:0000256" key="7">
    <source>
        <dbReference type="SAM" id="Phobius"/>
    </source>
</evidence>
<evidence type="ECO:0000259" key="8">
    <source>
        <dbReference type="PROSITE" id="PS50850"/>
    </source>
</evidence>
<dbReference type="OrthoDB" id="6057322at2"/>